<evidence type="ECO:0000256" key="1">
    <source>
        <dbReference type="SAM" id="SignalP"/>
    </source>
</evidence>
<comment type="caution">
    <text evidence="2">The sequence shown here is derived from an EMBL/GenBank/DDBJ whole genome shotgun (WGS) entry which is preliminary data.</text>
</comment>
<organism evidence="2 3">
    <name type="scientific">Legionella lytica</name>
    <dbReference type="NCBI Taxonomy" id="96232"/>
    <lineage>
        <taxon>Bacteria</taxon>
        <taxon>Pseudomonadati</taxon>
        <taxon>Pseudomonadota</taxon>
        <taxon>Gammaproteobacteria</taxon>
        <taxon>Legionellales</taxon>
        <taxon>Legionellaceae</taxon>
        <taxon>Legionella</taxon>
    </lineage>
</organism>
<accession>A0ABW8DAQ6</accession>
<dbReference type="EMBL" id="JBGORX010000009">
    <property type="protein sequence ID" value="MFJ1269796.1"/>
    <property type="molecule type" value="Genomic_DNA"/>
</dbReference>
<proteinExistence type="predicted"/>
<reference evidence="2 3" key="1">
    <citation type="submission" date="2024-08" db="EMBL/GenBank/DDBJ databases">
        <title>Draft Genome Sequence of Legionella lytica strain DSB2004, Isolated From a Fire Sprinkler System.</title>
        <authorList>
            <person name="Everhart A.D."/>
            <person name="Kidane D.T."/>
            <person name="Farone A.L."/>
            <person name="Farone M.B."/>
        </authorList>
    </citation>
    <scope>NUCLEOTIDE SEQUENCE [LARGE SCALE GENOMIC DNA]</scope>
    <source>
        <strain evidence="2 3">DSB2004</strain>
    </source>
</reference>
<name>A0ABW8DAQ6_9GAMM</name>
<keyword evidence="3" id="KW-1185">Reference proteome</keyword>
<sequence>MKQRVLFALLFCCSTLVQAEDTVLKLYRPYGEATGQVMPIVKQTLAGHCLSQSRIIVREDAWRCEAGGRSFDPCFVKAGTNRKEALCPQSPWVGDSVQINVTVPLNNAQNETLDMSRTYPWGIELSNGERCLAIYSSEVYEEMPIRYRCANENLLLGYLQRCKTTWSMLEKTPQGVVTSELKKAWF</sequence>
<evidence type="ECO:0000313" key="3">
    <source>
        <dbReference type="Proteomes" id="UP001615550"/>
    </source>
</evidence>
<protein>
    <submittedName>
        <fullName evidence="2">Uncharacterized protein</fullName>
    </submittedName>
</protein>
<evidence type="ECO:0000313" key="2">
    <source>
        <dbReference type="EMBL" id="MFJ1269796.1"/>
    </source>
</evidence>
<dbReference type="Proteomes" id="UP001615550">
    <property type="component" value="Unassembled WGS sequence"/>
</dbReference>
<gene>
    <name evidence="2" type="ORF">ACD661_14620</name>
</gene>
<feature type="chain" id="PRO_5046205960" evidence="1">
    <location>
        <begin position="20"/>
        <end position="186"/>
    </location>
</feature>
<keyword evidence="1" id="KW-0732">Signal</keyword>
<feature type="signal peptide" evidence="1">
    <location>
        <begin position="1"/>
        <end position="19"/>
    </location>
</feature>
<dbReference type="RefSeq" id="WP_400188611.1">
    <property type="nucleotide sequence ID" value="NZ_JBGORX010000009.1"/>
</dbReference>